<dbReference type="AlphaFoldDB" id="A0A1L0DQ19"/>
<keyword evidence="1" id="KW-1133">Transmembrane helix</keyword>
<proteinExistence type="predicted"/>
<protein>
    <submittedName>
        <fullName evidence="2">CIC11C00000004530</fullName>
    </submittedName>
</protein>
<dbReference type="EMBL" id="LT635770">
    <property type="protein sequence ID" value="SGZ58692.1"/>
    <property type="molecule type" value="Genomic_DNA"/>
</dbReference>
<dbReference type="Proteomes" id="UP000182259">
    <property type="component" value="Chromosome VII"/>
</dbReference>
<name>A0A1L0DQ19_9ASCO</name>
<feature type="transmembrane region" description="Helical" evidence="1">
    <location>
        <begin position="59"/>
        <end position="81"/>
    </location>
</feature>
<keyword evidence="1" id="KW-0812">Transmembrane</keyword>
<evidence type="ECO:0000313" key="3">
    <source>
        <dbReference type="Proteomes" id="UP000182259"/>
    </source>
</evidence>
<feature type="transmembrane region" description="Helical" evidence="1">
    <location>
        <begin position="20"/>
        <end position="39"/>
    </location>
</feature>
<evidence type="ECO:0000313" key="2">
    <source>
        <dbReference type="EMBL" id="SGZ58692.1"/>
    </source>
</evidence>
<gene>
    <name evidence="2" type="ORF">SAMEA4029009_CIC11G00000004530</name>
</gene>
<keyword evidence="1" id="KW-0472">Membrane</keyword>
<reference evidence="2 3" key="1">
    <citation type="submission" date="2016-10" db="EMBL/GenBank/DDBJ databases">
        <authorList>
            <person name="de Groot N.N."/>
        </authorList>
    </citation>
    <scope>NUCLEOTIDE SEQUENCE [LARGE SCALE GENOMIC DNA]</scope>
    <source>
        <strain evidence="2 3">PYCC 4715</strain>
    </source>
</reference>
<organism evidence="2 3">
    <name type="scientific">Sungouiella intermedia</name>
    <dbReference type="NCBI Taxonomy" id="45354"/>
    <lineage>
        <taxon>Eukaryota</taxon>
        <taxon>Fungi</taxon>
        <taxon>Dikarya</taxon>
        <taxon>Ascomycota</taxon>
        <taxon>Saccharomycotina</taxon>
        <taxon>Pichiomycetes</taxon>
        <taxon>Metschnikowiaceae</taxon>
        <taxon>Sungouiella</taxon>
    </lineage>
</organism>
<evidence type="ECO:0000256" key="1">
    <source>
        <dbReference type="SAM" id="Phobius"/>
    </source>
</evidence>
<accession>A0A1L0DQ19</accession>
<sequence length="98" mass="11056">MAQLKHKNRKNADVISKSRAAKASLLTGMTVVAFLQLLYHVYWAFSSVYSHRFGGKLNSLAVVIGTLALNLFVTIKVLLFFETRLLSDQIDADHKKYL</sequence>